<dbReference type="PROSITE" id="PS50975">
    <property type="entry name" value="ATP_GRASP"/>
    <property type="match status" value="1"/>
</dbReference>
<feature type="domain" description="ATP-grasp" evidence="2">
    <location>
        <begin position="56"/>
        <end position="259"/>
    </location>
</feature>
<dbReference type="InterPro" id="IPR011761">
    <property type="entry name" value="ATP-grasp"/>
</dbReference>
<dbReference type="RefSeq" id="WP_237379565.1">
    <property type="nucleotide sequence ID" value="NZ_CP071793.1"/>
</dbReference>
<keyword evidence="1" id="KW-0547">Nucleotide-binding</keyword>
<organism evidence="3 4">
    <name type="scientific">Sulfidibacter corallicola</name>
    <dbReference type="NCBI Taxonomy" id="2818388"/>
    <lineage>
        <taxon>Bacteria</taxon>
        <taxon>Pseudomonadati</taxon>
        <taxon>Acidobacteriota</taxon>
        <taxon>Holophagae</taxon>
        <taxon>Acanthopleuribacterales</taxon>
        <taxon>Acanthopleuribacteraceae</taxon>
        <taxon>Sulfidibacter</taxon>
    </lineage>
</organism>
<evidence type="ECO:0000256" key="1">
    <source>
        <dbReference type="PROSITE-ProRule" id="PRU00409"/>
    </source>
</evidence>
<dbReference type="KEGG" id="scor:J3U87_30500"/>
<dbReference type="GO" id="GO:0005524">
    <property type="term" value="F:ATP binding"/>
    <property type="evidence" value="ECO:0007669"/>
    <property type="project" value="UniProtKB-UniRule"/>
</dbReference>
<reference evidence="3" key="1">
    <citation type="submission" date="2021-03" db="EMBL/GenBank/DDBJ databases">
        <title>Acanthopleuribacteraceae sp. M133.</title>
        <authorList>
            <person name="Wang G."/>
        </authorList>
    </citation>
    <scope>NUCLEOTIDE SEQUENCE</scope>
    <source>
        <strain evidence="3">M133</strain>
    </source>
</reference>
<dbReference type="AlphaFoldDB" id="A0A8A4TL54"/>
<gene>
    <name evidence="3" type="ORF">J3U87_30500</name>
</gene>
<keyword evidence="4" id="KW-1185">Reference proteome</keyword>
<evidence type="ECO:0000259" key="2">
    <source>
        <dbReference type="PROSITE" id="PS50975"/>
    </source>
</evidence>
<sequence length="341" mass="39261">MLKKVISSHKFPYLLFHLPTVPYIAWLSLKARSLFFYGACNPIIHHNGGGSRASKTYMLRNVDRKWLPTTILVEPDRPIDQIETALAAKNLNYPLIAKPDSGERGKGVVKVHNRDELLAAVRGKVHNVLIQEYIDYPYEYGVLYWRKHGERQGHITSISHKDLFHVVGDGTRSVWELASAQKDKKPFLDKAKELNKDRLDYVPVKGERVVVDFVGHRGRGTEVVDAGHLHSAEMLQVFDNITRDINGFYYGRFDLKAISPDSLQTGEGLKILELNGTASVPMHIWDPRLSTYHTYRELYRHWRTIYEISRDNHKRGIPYISFSDAISYLRGWLKSDQQEHA</sequence>
<name>A0A8A4TL54_SULCO</name>
<protein>
    <recommendedName>
        <fullName evidence="2">ATP-grasp domain-containing protein</fullName>
    </recommendedName>
</protein>
<accession>A0A8A4TL54</accession>
<evidence type="ECO:0000313" key="3">
    <source>
        <dbReference type="EMBL" id="QTD49934.1"/>
    </source>
</evidence>
<dbReference type="GO" id="GO:0046872">
    <property type="term" value="F:metal ion binding"/>
    <property type="evidence" value="ECO:0007669"/>
    <property type="project" value="InterPro"/>
</dbReference>
<evidence type="ECO:0000313" key="4">
    <source>
        <dbReference type="Proteomes" id="UP000663929"/>
    </source>
</evidence>
<dbReference type="EMBL" id="CP071793">
    <property type="protein sequence ID" value="QTD49934.1"/>
    <property type="molecule type" value="Genomic_DNA"/>
</dbReference>
<keyword evidence="1" id="KW-0067">ATP-binding</keyword>
<dbReference type="Proteomes" id="UP000663929">
    <property type="component" value="Chromosome"/>
</dbReference>
<dbReference type="Gene3D" id="3.30.470.20">
    <property type="entry name" value="ATP-grasp fold, B domain"/>
    <property type="match status" value="1"/>
</dbReference>
<proteinExistence type="predicted"/>
<dbReference type="SUPFAM" id="SSF56059">
    <property type="entry name" value="Glutathione synthetase ATP-binding domain-like"/>
    <property type="match status" value="1"/>
</dbReference>